<dbReference type="PANTHER" id="PTHR31579">
    <property type="entry name" value="OS03G0796600 PROTEIN"/>
    <property type="match status" value="1"/>
</dbReference>
<comment type="caution">
    <text evidence="2">The sequence shown here is derived from an EMBL/GenBank/DDBJ whole genome shotgun (WGS) entry which is preliminary data.</text>
</comment>
<evidence type="ECO:0000256" key="1">
    <source>
        <dbReference type="SAM" id="MobiDB-lite"/>
    </source>
</evidence>
<dbReference type="AlphaFoldDB" id="A0A328D524"/>
<gene>
    <name evidence="2" type="ORF">DM860_003054</name>
</gene>
<name>A0A328D524_9ASTE</name>
<dbReference type="PANTHER" id="PTHR31579:SF42">
    <property type="entry name" value="DUF506 FAMILY PROTEIN (DUF506)"/>
    <property type="match status" value="1"/>
</dbReference>
<feature type="region of interest" description="Disordered" evidence="1">
    <location>
        <begin position="24"/>
        <end position="90"/>
    </location>
</feature>
<protein>
    <recommendedName>
        <fullName evidence="4">DUF506 domain-containing protein</fullName>
    </recommendedName>
</protein>
<evidence type="ECO:0008006" key="4">
    <source>
        <dbReference type="Google" id="ProtNLM"/>
    </source>
</evidence>
<evidence type="ECO:0000313" key="2">
    <source>
        <dbReference type="EMBL" id="RAL39521.1"/>
    </source>
</evidence>
<organism evidence="2 3">
    <name type="scientific">Cuscuta australis</name>
    <dbReference type="NCBI Taxonomy" id="267555"/>
    <lineage>
        <taxon>Eukaryota</taxon>
        <taxon>Viridiplantae</taxon>
        <taxon>Streptophyta</taxon>
        <taxon>Embryophyta</taxon>
        <taxon>Tracheophyta</taxon>
        <taxon>Spermatophyta</taxon>
        <taxon>Magnoliopsida</taxon>
        <taxon>eudicotyledons</taxon>
        <taxon>Gunneridae</taxon>
        <taxon>Pentapetalae</taxon>
        <taxon>asterids</taxon>
        <taxon>lamiids</taxon>
        <taxon>Solanales</taxon>
        <taxon>Convolvulaceae</taxon>
        <taxon>Cuscuteae</taxon>
        <taxon>Cuscuta</taxon>
        <taxon>Cuscuta subgen. Grammica</taxon>
        <taxon>Cuscuta sect. Cleistogrammica</taxon>
    </lineage>
</organism>
<keyword evidence="3" id="KW-1185">Reference proteome</keyword>
<proteinExistence type="predicted"/>
<dbReference type="NCBIfam" id="TIGR01615">
    <property type="entry name" value="A_thal_3542"/>
    <property type="match status" value="1"/>
</dbReference>
<dbReference type="Proteomes" id="UP000249390">
    <property type="component" value="Unassembled WGS sequence"/>
</dbReference>
<evidence type="ECO:0000313" key="3">
    <source>
        <dbReference type="Proteomes" id="UP000249390"/>
    </source>
</evidence>
<reference evidence="2 3" key="1">
    <citation type="submission" date="2018-06" db="EMBL/GenBank/DDBJ databases">
        <title>The Genome of Cuscuta australis (Dodder) Provides Insight into the Evolution of Plant Parasitism.</title>
        <authorList>
            <person name="Liu H."/>
        </authorList>
    </citation>
    <scope>NUCLEOTIDE SEQUENCE [LARGE SCALE GENOMIC DNA]</scope>
    <source>
        <strain evidence="3">cv. Yunnan</strain>
        <tissue evidence="2">Vines</tissue>
    </source>
</reference>
<sequence>MAANMVPARFKRVADAFDEAALTLRTRPPCGSSGSEHSDDPESLTDLSRLVNSFIENDDDEAWEGPAEWAVEDVDDDDGRVGDDRQREEENCCDDVVEARDSLQRLLSSGEDDVTKRSLLEAVERSRRELGERSYNSPDFKRRLMGRLRNQGFDAGLCKTRWEKKESCPRGDYEYIDVNANGERYIVEFNLRGELETARPTAGYRLLAEMFDEAGAAYVGRAEELKKIARIMSGEMKRSMKSVGMHVPPWRRSAYVQAKWFSSYKRTTNNVRTARDDETLFVVPLSSSSSSASCSTRWAQKQRRWVGFDLARPADEIALKERMV</sequence>
<dbReference type="Pfam" id="PF04720">
    <property type="entry name" value="PDDEXK_6"/>
    <property type="match status" value="1"/>
</dbReference>
<accession>A0A328D524</accession>
<dbReference type="EMBL" id="NQVE01000200">
    <property type="protein sequence ID" value="RAL39521.1"/>
    <property type="molecule type" value="Genomic_DNA"/>
</dbReference>
<feature type="compositionally biased region" description="Basic and acidic residues" evidence="1">
    <location>
        <begin position="79"/>
        <end position="90"/>
    </location>
</feature>
<dbReference type="InterPro" id="IPR006502">
    <property type="entry name" value="PDDEXK-like"/>
</dbReference>